<keyword evidence="3 6" id="KW-0812">Transmembrane</keyword>
<dbReference type="PANTHER" id="PTHR12570">
    <property type="match status" value="1"/>
</dbReference>
<evidence type="ECO:0000256" key="1">
    <source>
        <dbReference type="ARBA" id="ARBA00004141"/>
    </source>
</evidence>
<reference evidence="7 8" key="1">
    <citation type="submission" date="2018-04" db="EMBL/GenBank/DDBJ databases">
        <title>The genome of golden apple snail Pomacea canaliculata provides insight into stress tolerance and invasive adaptation.</title>
        <authorList>
            <person name="Liu C."/>
            <person name="Liu B."/>
            <person name="Ren Y."/>
            <person name="Zhang Y."/>
            <person name="Wang H."/>
            <person name="Li S."/>
            <person name="Jiang F."/>
            <person name="Yin L."/>
            <person name="Zhang G."/>
            <person name="Qian W."/>
            <person name="Fan W."/>
        </authorList>
    </citation>
    <scope>NUCLEOTIDE SEQUENCE [LARGE SCALE GENOMIC DNA]</scope>
    <source>
        <strain evidence="7">SZHN2017</strain>
        <tissue evidence="7">Muscle</tissue>
    </source>
</reference>
<feature type="transmembrane region" description="Helical" evidence="6">
    <location>
        <begin position="16"/>
        <end position="38"/>
    </location>
</feature>
<dbReference type="InterPro" id="IPR008521">
    <property type="entry name" value="Mg_trans_NIPA"/>
</dbReference>
<feature type="transmembrane region" description="Helical" evidence="6">
    <location>
        <begin position="72"/>
        <end position="90"/>
    </location>
</feature>
<sequence length="362" mass="39204">MKNAQKEEFRHYTKDPLWWFGLFLMGLGEIGNFTAYGFAPASLVAPLGTTTVVANLFLAAIFLKEKIRPENLFGCALAIIGAFLIVTFSSQHEIVMSAREVMDALNQVPFIVYVCIEVGALGLLFFLLYGLKLKHVVILLLITSIAASFTVISAKALSGMVQISFGGFSQFRHPVVYAMLVMMVGTAILQIKYLNQAMKNFASTVVVPTNFVFFTISAIVAGVVFYKEFHGMTSMDLGMFIFGCILSFVAVYFITSSGLFGSTKQQEGTQQHLTADLIPSWMLANVHVGHVQPKGHIEHLVETAPDTSDQTPILAAAQASPGQLADSPDVEVTVGLTSQVSPNAVSAAVDIPVQQKSYGTTK</sequence>
<dbReference type="Proteomes" id="UP000245119">
    <property type="component" value="Linkage Group LG10"/>
</dbReference>
<dbReference type="GO" id="GO:0016020">
    <property type="term" value="C:membrane"/>
    <property type="evidence" value="ECO:0007669"/>
    <property type="project" value="UniProtKB-SubCell"/>
</dbReference>
<feature type="transmembrane region" description="Helical" evidence="6">
    <location>
        <begin position="44"/>
        <end position="63"/>
    </location>
</feature>
<feature type="transmembrane region" description="Helical" evidence="6">
    <location>
        <begin position="174"/>
        <end position="194"/>
    </location>
</feature>
<keyword evidence="4 6" id="KW-1133">Transmembrane helix</keyword>
<proteinExistence type="inferred from homology"/>
<dbReference type="PANTHER" id="PTHR12570:SF65">
    <property type="entry name" value="MAGNESIUM TRANSPORTER NIPA9-RELATED"/>
    <property type="match status" value="1"/>
</dbReference>
<feature type="transmembrane region" description="Helical" evidence="6">
    <location>
        <begin position="110"/>
        <end position="129"/>
    </location>
</feature>
<keyword evidence="8" id="KW-1185">Reference proteome</keyword>
<evidence type="ECO:0000313" key="8">
    <source>
        <dbReference type="Proteomes" id="UP000245119"/>
    </source>
</evidence>
<feature type="transmembrane region" description="Helical" evidence="6">
    <location>
        <begin position="237"/>
        <end position="255"/>
    </location>
</feature>
<feature type="transmembrane region" description="Helical" evidence="6">
    <location>
        <begin position="136"/>
        <end position="154"/>
    </location>
</feature>
<dbReference type="OMA" id="HLQQSFI"/>
<comment type="similarity">
    <text evidence="2">Belongs to the NIPA family.</text>
</comment>
<comment type="subcellular location">
    <subcellularLocation>
        <location evidence="1">Membrane</location>
        <topology evidence="1">Multi-pass membrane protein</topology>
    </subcellularLocation>
</comment>
<dbReference type="SUPFAM" id="SSF103481">
    <property type="entry name" value="Multidrug resistance efflux transporter EmrE"/>
    <property type="match status" value="1"/>
</dbReference>
<keyword evidence="5 6" id="KW-0472">Membrane</keyword>
<evidence type="ECO:0000256" key="2">
    <source>
        <dbReference type="ARBA" id="ARBA00007230"/>
    </source>
</evidence>
<evidence type="ECO:0008006" key="9">
    <source>
        <dbReference type="Google" id="ProtNLM"/>
    </source>
</evidence>
<evidence type="ECO:0000256" key="4">
    <source>
        <dbReference type="ARBA" id="ARBA00022989"/>
    </source>
</evidence>
<evidence type="ECO:0000256" key="6">
    <source>
        <dbReference type="SAM" id="Phobius"/>
    </source>
</evidence>
<dbReference type="Gene3D" id="1.10.3730.20">
    <property type="match status" value="1"/>
</dbReference>
<dbReference type="GO" id="GO:0015095">
    <property type="term" value="F:magnesium ion transmembrane transporter activity"/>
    <property type="evidence" value="ECO:0007669"/>
    <property type="project" value="InterPro"/>
</dbReference>
<dbReference type="EMBL" id="PZQS01000010">
    <property type="protein sequence ID" value="PVD23277.1"/>
    <property type="molecule type" value="Genomic_DNA"/>
</dbReference>
<comment type="caution">
    <text evidence="7">The sequence shown here is derived from an EMBL/GenBank/DDBJ whole genome shotgun (WGS) entry which is preliminary data.</text>
</comment>
<evidence type="ECO:0000313" key="7">
    <source>
        <dbReference type="EMBL" id="PVD23277.1"/>
    </source>
</evidence>
<dbReference type="STRING" id="400727.A0A2T7NQ29"/>
<dbReference type="OrthoDB" id="165382at2759"/>
<feature type="transmembrane region" description="Helical" evidence="6">
    <location>
        <begin position="201"/>
        <end position="225"/>
    </location>
</feature>
<evidence type="ECO:0000256" key="5">
    <source>
        <dbReference type="ARBA" id="ARBA00023136"/>
    </source>
</evidence>
<evidence type="ECO:0000256" key="3">
    <source>
        <dbReference type="ARBA" id="ARBA00022692"/>
    </source>
</evidence>
<dbReference type="AlphaFoldDB" id="A0A2T7NQ29"/>
<organism evidence="7 8">
    <name type="scientific">Pomacea canaliculata</name>
    <name type="common">Golden apple snail</name>
    <dbReference type="NCBI Taxonomy" id="400727"/>
    <lineage>
        <taxon>Eukaryota</taxon>
        <taxon>Metazoa</taxon>
        <taxon>Spiralia</taxon>
        <taxon>Lophotrochozoa</taxon>
        <taxon>Mollusca</taxon>
        <taxon>Gastropoda</taxon>
        <taxon>Caenogastropoda</taxon>
        <taxon>Architaenioglossa</taxon>
        <taxon>Ampullarioidea</taxon>
        <taxon>Ampullariidae</taxon>
        <taxon>Pomacea</taxon>
    </lineage>
</organism>
<accession>A0A2T7NQ29</accession>
<name>A0A2T7NQ29_POMCA</name>
<dbReference type="InterPro" id="IPR037185">
    <property type="entry name" value="EmrE-like"/>
</dbReference>
<gene>
    <name evidence="7" type="ORF">C0Q70_16543</name>
</gene>
<protein>
    <recommendedName>
        <fullName evidence="9">NIPA-like protein 2</fullName>
    </recommendedName>
</protein>
<dbReference type="Pfam" id="PF05653">
    <property type="entry name" value="Mg_trans_NIPA"/>
    <property type="match status" value="1"/>
</dbReference>